<dbReference type="Gene3D" id="2.60.120.330">
    <property type="entry name" value="B-lactam Antibiotic, Isopenicillin N Synthase, Chain"/>
    <property type="match status" value="1"/>
</dbReference>
<dbReference type="Pfam" id="PF14226">
    <property type="entry name" value="DIOX_N"/>
    <property type="match status" value="1"/>
</dbReference>
<dbReference type="PANTHER" id="PTHR47990">
    <property type="entry name" value="2-OXOGLUTARATE (2OG) AND FE(II)-DEPENDENT OXYGENASE SUPERFAMILY PROTEIN-RELATED"/>
    <property type="match status" value="1"/>
</dbReference>
<reference evidence="4" key="1">
    <citation type="journal article" date="2020" name="Stud. Mycol.">
        <title>101 Dothideomycetes genomes: a test case for predicting lifestyles and emergence of pathogens.</title>
        <authorList>
            <person name="Haridas S."/>
            <person name="Albert R."/>
            <person name="Binder M."/>
            <person name="Bloem J."/>
            <person name="Labutti K."/>
            <person name="Salamov A."/>
            <person name="Andreopoulos B."/>
            <person name="Baker S."/>
            <person name="Barry K."/>
            <person name="Bills G."/>
            <person name="Bluhm B."/>
            <person name="Cannon C."/>
            <person name="Castanera R."/>
            <person name="Culley D."/>
            <person name="Daum C."/>
            <person name="Ezra D."/>
            <person name="Gonzalez J."/>
            <person name="Henrissat B."/>
            <person name="Kuo A."/>
            <person name="Liang C."/>
            <person name="Lipzen A."/>
            <person name="Lutzoni F."/>
            <person name="Magnuson J."/>
            <person name="Mondo S."/>
            <person name="Nolan M."/>
            <person name="Ohm R."/>
            <person name="Pangilinan J."/>
            <person name="Park H.-J."/>
            <person name="Ramirez L."/>
            <person name="Alfaro M."/>
            <person name="Sun H."/>
            <person name="Tritt A."/>
            <person name="Yoshinaga Y."/>
            <person name="Zwiers L.-H."/>
            <person name="Turgeon B."/>
            <person name="Goodwin S."/>
            <person name="Spatafora J."/>
            <person name="Crous P."/>
            <person name="Grigoriev I."/>
        </authorList>
    </citation>
    <scope>NUCLEOTIDE SEQUENCE</scope>
    <source>
        <strain evidence="4">CBS 627.86</strain>
    </source>
</reference>
<dbReference type="GO" id="GO:0046872">
    <property type="term" value="F:metal ion binding"/>
    <property type="evidence" value="ECO:0007669"/>
    <property type="project" value="UniProtKB-KW"/>
</dbReference>
<keyword evidence="2" id="KW-0479">Metal-binding</keyword>
<dbReference type="GO" id="GO:0044283">
    <property type="term" value="P:small molecule biosynthetic process"/>
    <property type="evidence" value="ECO:0007669"/>
    <property type="project" value="UniProtKB-ARBA"/>
</dbReference>
<dbReference type="EMBL" id="ML977314">
    <property type="protein sequence ID" value="KAF2120377.1"/>
    <property type="molecule type" value="Genomic_DNA"/>
</dbReference>
<dbReference type="PROSITE" id="PS51471">
    <property type="entry name" value="FE2OG_OXY"/>
    <property type="match status" value="1"/>
</dbReference>
<dbReference type="InterPro" id="IPR027443">
    <property type="entry name" value="IPNS-like_sf"/>
</dbReference>
<dbReference type="OrthoDB" id="288590at2759"/>
<name>A0A6A5ZNC9_9PLEO</name>
<dbReference type="InterPro" id="IPR050231">
    <property type="entry name" value="Iron_ascorbate_oxido_reductase"/>
</dbReference>
<keyword evidence="5" id="KW-1185">Reference proteome</keyword>
<evidence type="ECO:0000313" key="4">
    <source>
        <dbReference type="EMBL" id="KAF2120377.1"/>
    </source>
</evidence>
<protein>
    <submittedName>
        <fullName evidence="4">Oxidoreductase</fullName>
    </submittedName>
</protein>
<dbReference type="SUPFAM" id="SSF51197">
    <property type="entry name" value="Clavaminate synthase-like"/>
    <property type="match status" value="1"/>
</dbReference>
<comment type="similarity">
    <text evidence="1 2">Belongs to the iron/ascorbate-dependent oxidoreductase family.</text>
</comment>
<evidence type="ECO:0000256" key="1">
    <source>
        <dbReference type="ARBA" id="ARBA00008056"/>
    </source>
</evidence>
<dbReference type="Pfam" id="PF03171">
    <property type="entry name" value="2OG-FeII_Oxy"/>
    <property type="match status" value="1"/>
</dbReference>
<dbReference type="InterPro" id="IPR026992">
    <property type="entry name" value="DIOX_N"/>
</dbReference>
<accession>A0A6A5ZNC9</accession>
<dbReference type="AlphaFoldDB" id="A0A6A5ZNC9"/>
<proteinExistence type="inferred from homology"/>
<dbReference type="InterPro" id="IPR005123">
    <property type="entry name" value="Oxoglu/Fe-dep_dioxygenase_dom"/>
</dbReference>
<keyword evidence="2" id="KW-0408">Iron</keyword>
<evidence type="ECO:0000259" key="3">
    <source>
        <dbReference type="PROSITE" id="PS51471"/>
    </source>
</evidence>
<dbReference type="InterPro" id="IPR044861">
    <property type="entry name" value="IPNS-like_FE2OG_OXY"/>
</dbReference>
<keyword evidence="2" id="KW-0560">Oxidoreductase</keyword>
<organism evidence="4 5">
    <name type="scientific">Lophiotrema nucula</name>
    <dbReference type="NCBI Taxonomy" id="690887"/>
    <lineage>
        <taxon>Eukaryota</taxon>
        <taxon>Fungi</taxon>
        <taxon>Dikarya</taxon>
        <taxon>Ascomycota</taxon>
        <taxon>Pezizomycotina</taxon>
        <taxon>Dothideomycetes</taxon>
        <taxon>Pleosporomycetidae</taxon>
        <taxon>Pleosporales</taxon>
        <taxon>Lophiotremataceae</taxon>
        <taxon>Lophiotrema</taxon>
    </lineage>
</organism>
<gene>
    <name evidence="4" type="ORF">BDV96DRAFT_567128</name>
</gene>
<dbReference type="Proteomes" id="UP000799770">
    <property type="component" value="Unassembled WGS sequence"/>
</dbReference>
<sequence>MATARSFARYPDFPSSVPIATIPVVSLQKLQSGDEDESKRLFQASREYGFFSLSLSGSAKGEELLLDVEKMFDLTESTMNLGSDILDLYAYKPPHSLFGYKRSGLLKTDDGKVDDMAMYNLGQDDIMGNTGRRSNPETLESERETCRTFFDHAYGVVSIALAELDKNLGLSPGTLAGLCPLDKSSETQLRMLRSEPKAGVIDYRRITLGGHTDIGAITLLFHTTGGLQILPAGSSNVPENWQYIRPQPNCALINIGDTLVEWSGGVLRSSLHRVVAAPGKQAKVPRQSLAYLLRPERSGSMRRLKSKVIPELDDGEEEEARTVDEWAAWRARQVMNGELKPETRGGIPTKTIA</sequence>
<dbReference type="GO" id="GO:0016491">
    <property type="term" value="F:oxidoreductase activity"/>
    <property type="evidence" value="ECO:0007669"/>
    <property type="project" value="UniProtKB-KW"/>
</dbReference>
<evidence type="ECO:0000313" key="5">
    <source>
        <dbReference type="Proteomes" id="UP000799770"/>
    </source>
</evidence>
<evidence type="ECO:0000256" key="2">
    <source>
        <dbReference type="RuleBase" id="RU003682"/>
    </source>
</evidence>
<feature type="domain" description="Fe2OG dioxygenase" evidence="3">
    <location>
        <begin position="185"/>
        <end position="295"/>
    </location>
</feature>